<dbReference type="InterPro" id="IPR015946">
    <property type="entry name" value="KH_dom-like_a/b"/>
</dbReference>
<dbReference type="Pfam" id="PF02033">
    <property type="entry name" value="RBFA"/>
    <property type="match status" value="1"/>
</dbReference>
<dbReference type="SUPFAM" id="SSF89919">
    <property type="entry name" value="Ribosome-binding factor A, RbfA"/>
    <property type="match status" value="1"/>
</dbReference>
<dbReference type="GO" id="GO:0005737">
    <property type="term" value="C:cytoplasm"/>
    <property type="evidence" value="ECO:0007669"/>
    <property type="project" value="UniProtKB-SubCell"/>
</dbReference>
<evidence type="ECO:0000313" key="3">
    <source>
        <dbReference type="EMBL" id="KKQ70206.1"/>
    </source>
</evidence>
<dbReference type="GO" id="GO:0030490">
    <property type="term" value="P:maturation of SSU-rRNA"/>
    <property type="evidence" value="ECO:0007669"/>
    <property type="project" value="UniProtKB-UniRule"/>
</dbReference>
<keyword evidence="2" id="KW-0963">Cytoplasm</keyword>
<dbReference type="HAMAP" id="MF_00003">
    <property type="entry name" value="RbfA"/>
    <property type="match status" value="1"/>
</dbReference>
<organism evidence="3 4">
    <name type="scientific">Candidatus Falkowbacteria bacterium GW2011_GWE1_38_31</name>
    <dbReference type="NCBI Taxonomy" id="1618638"/>
    <lineage>
        <taxon>Bacteria</taxon>
        <taxon>Candidatus Falkowiibacteriota</taxon>
    </lineage>
</organism>
<sequence length="115" mass="13257">MSERILQINELLRQEIAGLISREIFLEDGLITVTRVICSPNLHNAKAFISVLPANHAGSALSLLRSNNSLFNKELRKKIKMKFIPKIFWAIDEQERYVMEIDKVFDEINNNDSLD</sequence>
<evidence type="ECO:0000256" key="1">
    <source>
        <dbReference type="ARBA" id="ARBA00022517"/>
    </source>
</evidence>
<comment type="caution">
    <text evidence="3">The sequence shown here is derived from an EMBL/GenBank/DDBJ whole genome shotgun (WGS) entry which is preliminary data.</text>
</comment>
<dbReference type="InterPro" id="IPR023799">
    <property type="entry name" value="RbfA_dom_sf"/>
</dbReference>
<comment type="function">
    <text evidence="2">One of several proteins that assist in the late maturation steps of the functional core of the 30S ribosomal subunit. Associates with free 30S ribosomal subunits (but not with 30S subunits that are part of 70S ribosomes or polysomes). Required for efficient processing of 16S rRNA. May interact with the 5'-terminal helix region of 16S rRNA.</text>
</comment>
<dbReference type="Proteomes" id="UP000034022">
    <property type="component" value="Unassembled WGS sequence"/>
</dbReference>
<evidence type="ECO:0000313" key="4">
    <source>
        <dbReference type="Proteomes" id="UP000034022"/>
    </source>
</evidence>
<dbReference type="InterPro" id="IPR000238">
    <property type="entry name" value="RbfA"/>
</dbReference>
<comment type="similarity">
    <text evidence="2">Belongs to the RbfA family.</text>
</comment>
<dbReference type="EMBL" id="LBUU01000006">
    <property type="protein sequence ID" value="KKQ70206.1"/>
    <property type="molecule type" value="Genomic_DNA"/>
</dbReference>
<dbReference type="AlphaFoldDB" id="A0A0G0MZE0"/>
<reference evidence="3" key="1">
    <citation type="journal article" date="2015" name="Nature">
        <title>rRNA introns, odd ribosomes, and small enigmatic genomes across a large radiation of phyla.</title>
        <authorList>
            <person name="Brown C.T."/>
            <person name="Hug L.A."/>
            <person name="Thomas B.C."/>
            <person name="Sharon I."/>
            <person name="Castelle C.J."/>
            <person name="Singh A."/>
            <person name="Wilkins M.J."/>
            <person name="Williams K.H."/>
            <person name="Banfield J.F."/>
        </authorList>
    </citation>
    <scope>NUCLEOTIDE SEQUENCE [LARGE SCALE GENOMIC DNA]</scope>
</reference>
<gene>
    <name evidence="2" type="primary">rbfA</name>
    <name evidence="3" type="ORF">US91_C0006G0045</name>
</gene>
<keyword evidence="1 2" id="KW-0690">Ribosome biogenesis</keyword>
<dbReference type="Gene3D" id="3.30.300.20">
    <property type="match status" value="1"/>
</dbReference>
<comment type="subcellular location">
    <subcellularLocation>
        <location evidence="2">Cytoplasm</location>
    </subcellularLocation>
</comment>
<comment type="subunit">
    <text evidence="2">Monomer. Binds 30S ribosomal subunits, but not 50S ribosomal subunits or 70S ribosomes.</text>
</comment>
<accession>A0A0G0MZE0</accession>
<evidence type="ECO:0000256" key="2">
    <source>
        <dbReference type="HAMAP-Rule" id="MF_00003"/>
    </source>
</evidence>
<name>A0A0G0MZE0_9BACT</name>
<proteinExistence type="inferred from homology"/>
<protein>
    <recommendedName>
        <fullName evidence="2">Ribosome-binding factor A</fullName>
    </recommendedName>
</protein>